<keyword evidence="2" id="KW-1185">Reference proteome</keyword>
<dbReference type="AlphaFoldDB" id="A0AAN8K1A3"/>
<dbReference type="EMBL" id="JAZGQO010000006">
    <property type="protein sequence ID" value="KAK6186442.1"/>
    <property type="molecule type" value="Genomic_DNA"/>
</dbReference>
<name>A0AAN8K1A3_PATCE</name>
<gene>
    <name evidence="1" type="ORF">SNE40_008480</name>
</gene>
<proteinExistence type="predicted"/>
<organism evidence="1 2">
    <name type="scientific">Patella caerulea</name>
    <name type="common">Rayed Mediterranean limpet</name>
    <dbReference type="NCBI Taxonomy" id="87958"/>
    <lineage>
        <taxon>Eukaryota</taxon>
        <taxon>Metazoa</taxon>
        <taxon>Spiralia</taxon>
        <taxon>Lophotrochozoa</taxon>
        <taxon>Mollusca</taxon>
        <taxon>Gastropoda</taxon>
        <taxon>Patellogastropoda</taxon>
        <taxon>Patelloidea</taxon>
        <taxon>Patellidae</taxon>
        <taxon>Patella</taxon>
    </lineage>
</organism>
<reference evidence="1 2" key="1">
    <citation type="submission" date="2024-01" db="EMBL/GenBank/DDBJ databases">
        <title>The genome of the rayed Mediterranean limpet Patella caerulea (Linnaeus, 1758).</title>
        <authorList>
            <person name="Anh-Thu Weber A."/>
            <person name="Halstead-Nussloch G."/>
        </authorList>
    </citation>
    <scope>NUCLEOTIDE SEQUENCE [LARGE SCALE GENOMIC DNA]</scope>
    <source>
        <strain evidence="1">AATW-2023a</strain>
        <tissue evidence="1">Whole specimen</tissue>
    </source>
</reference>
<sequence>MCIREKNALKTEQSHNKLQFQRDATIARLKQSIVNQQLTSKQELLQAKRREGYHKQKAFSEETEKETVRKAGVDRVTELYTKTRFVSMKRTLKTFKSSSTELKSDFIKKGKAHNFRMRTMV</sequence>
<comment type="caution">
    <text evidence="1">The sequence shown here is derived from an EMBL/GenBank/DDBJ whole genome shotgun (WGS) entry which is preliminary data.</text>
</comment>
<protein>
    <submittedName>
        <fullName evidence="1">Uncharacterized protein</fullName>
    </submittedName>
</protein>
<evidence type="ECO:0000313" key="2">
    <source>
        <dbReference type="Proteomes" id="UP001347796"/>
    </source>
</evidence>
<accession>A0AAN8K1A3</accession>
<evidence type="ECO:0000313" key="1">
    <source>
        <dbReference type="EMBL" id="KAK6186442.1"/>
    </source>
</evidence>
<dbReference type="Proteomes" id="UP001347796">
    <property type="component" value="Unassembled WGS sequence"/>
</dbReference>